<dbReference type="CDD" id="cd06550">
    <property type="entry name" value="TM_ABC_iron-siderophores_like"/>
    <property type="match status" value="1"/>
</dbReference>
<dbReference type="Gene3D" id="1.10.3470.10">
    <property type="entry name" value="ABC transporter involved in vitamin B12 uptake, BtuC"/>
    <property type="match status" value="1"/>
</dbReference>
<dbReference type="GO" id="GO:0033214">
    <property type="term" value="P:siderophore-iron import into cell"/>
    <property type="evidence" value="ECO:0007669"/>
    <property type="project" value="TreeGrafter"/>
</dbReference>
<gene>
    <name evidence="9" type="ORF">C0187_06500</name>
</gene>
<evidence type="ECO:0000256" key="2">
    <source>
        <dbReference type="ARBA" id="ARBA00007935"/>
    </source>
</evidence>
<evidence type="ECO:0000256" key="6">
    <source>
        <dbReference type="ARBA" id="ARBA00022989"/>
    </source>
</evidence>
<dbReference type="Pfam" id="PF01032">
    <property type="entry name" value="FecCD"/>
    <property type="match status" value="1"/>
</dbReference>
<evidence type="ECO:0000256" key="7">
    <source>
        <dbReference type="ARBA" id="ARBA00023136"/>
    </source>
</evidence>
<feature type="transmembrane region" description="Helical" evidence="8">
    <location>
        <begin position="105"/>
        <end position="126"/>
    </location>
</feature>
<feature type="transmembrane region" description="Helical" evidence="8">
    <location>
        <begin position="47"/>
        <end position="67"/>
    </location>
</feature>
<dbReference type="SUPFAM" id="SSF81345">
    <property type="entry name" value="ABC transporter involved in vitamin B12 uptake, BtuC"/>
    <property type="match status" value="1"/>
</dbReference>
<keyword evidence="3" id="KW-0813">Transport</keyword>
<dbReference type="GO" id="GO:0022857">
    <property type="term" value="F:transmembrane transporter activity"/>
    <property type="evidence" value="ECO:0007669"/>
    <property type="project" value="InterPro"/>
</dbReference>
<comment type="similarity">
    <text evidence="2">Belongs to the binding-protein-dependent transport system permease family. FecCD subfamily.</text>
</comment>
<feature type="transmembrane region" description="Helical" evidence="8">
    <location>
        <begin position="7"/>
        <end position="27"/>
    </location>
</feature>
<evidence type="ECO:0000313" key="9">
    <source>
        <dbReference type="EMBL" id="PMP69723.1"/>
    </source>
</evidence>
<protein>
    <submittedName>
        <fullName evidence="9">Iron ABC transporter permease</fullName>
    </submittedName>
</protein>
<dbReference type="InterPro" id="IPR037294">
    <property type="entry name" value="ABC_BtuC-like"/>
</dbReference>
<reference evidence="9 10" key="1">
    <citation type="submission" date="2018-01" db="EMBL/GenBank/DDBJ databases">
        <title>Metagenomic assembled genomes from two thermal pools in the Uzon Caldera, Kamchatka, Russia.</title>
        <authorList>
            <person name="Wilkins L."/>
            <person name="Ettinger C."/>
        </authorList>
    </citation>
    <scope>NUCLEOTIDE SEQUENCE [LARGE SCALE GENOMIC DNA]</scope>
    <source>
        <strain evidence="9">ZAV-05</strain>
    </source>
</reference>
<feature type="transmembrane region" description="Helical" evidence="8">
    <location>
        <begin position="138"/>
        <end position="162"/>
    </location>
</feature>
<sequence>MMNKDHFVAKIFIIFFLTFCIISLQLFYDTFPLVNDINTTIIAEIRLPRAILGLLAGGGLALCGTVLQGVFRNNLVEPYTLGISGGSAVGVALGLMVNFQTFLGFSSLIIAGFLGALFSLFILYIVAIRNHKIDTKNLLLIGVMISFISSSLLMLILSISKVENLHGIVFWIMGSLGNAENNINFILFFIVSSGFVIFYLLANDLNAMQFGYEKSFTLGVNIDVVIKITIITASFITASIVSVTGMVGFIGLVVPHLMRKLFYKDFRILLPTSFLGGGFFLTASDFLASKIIYPNELPVGVITGIVGGIFFIYIFKKERIR</sequence>
<evidence type="ECO:0000256" key="5">
    <source>
        <dbReference type="ARBA" id="ARBA00022692"/>
    </source>
</evidence>
<accession>A0A2J6WH59</accession>
<dbReference type="InterPro" id="IPR000522">
    <property type="entry name" value="ABC_transptr_permease_BtuC"/>
</dbReference>
<dbReference type="PANTHER" id="PTHR30472:SF25">
    <property type="entry name" value="ABC TRANSPORTER PERMEASE PROTEIN MJ0876-RELATED"/>
    <property type="match status" value="1"/>
</dbReference>
<evidence type="ECO:0000256" key="4">
    <source>
        <dbReference type="ARBA" id="ARBA00022475"/>
    </source>
</evidence>
<evidence type="ECO:0000256" key="3">
    <source>
        <dbReference type="ARBA" id="ARBA00022448"/>
    </source>
</evidence>
<comment type="caution">
    <text evidence="9">The sequence shown here is derived from an EMBL/GenBank/DDBJ whole genome shotgun (WGS) entry which is preliminary data.</text>
</comment>
<dbReference type="EMBL" id="PNIN01000064">
    <property type="protein sequence ID" value="PMP69723.1"/>
    <property type="molecule type" value="Genomic_DNA"/>
</dbReference>
<proteinExistence type="inferred from homology"/>
<keyword evidence="4" id="KW-1003">Cell membrane</keyword>
<keyword evidence="7 8" id="KW-0472">Membrane</keyword>
<feature type="transmembrane region" description="Helical" evidence="8">
    <location>
        <begin position="269"/>
        <end position="291"/>
    </location>
</feature>
<keyword evidence="6 8" id="KW-1133">Transmembrane helix</keyword>
<comment type="subcellular location">
    <subcellularLocation>
        <location evidence="1">Cell membrane</location>
        <topology evidence="1">Multi-pass membrane protein</topology>
    </subcellularLocation>
</comment>
<evidence type="ECO:0000256" key="1">
    <source>
        <dbReference type="ARBA" id="ARBA00004651"/>
    </source>
</evidence>
<dbReference type="Proteomes" id="UP000242881">
    <property type="component" value="Unassembled WGS sequence"/>
</dbReference>
<evidence type="ECO:0000313" key="10">
    <source>
        <dbReference type="Proteomes" id="UP000242881"/>
    </source>
</evidence>
<dbReference type="AlphaFoldDB" id="A0A2J6WH59"/>
<feature type="transmembrane region" description="Helical" evidence="8">
    <location>
        <begin position="79"/>
        <end position="99"/>
    </location>
</feature>
<evidence type="ECO:0000256" key="8">
    <source>
        <dbReference type="SAM" id="Phobius"/>
    </source>
</evidence>
<keyword evidence="5 8" id="KW-0812">Transmembrane</keyword>
<dbReference type="GO" id="GO:0005886">
    <property type="term" value="C:plasma membrane"/>
    <property type="evidence" value="ECO:0007669"/>
    <property type="project" value="UniProtKB-SubCell"/>
</dbReference>
<feature type="transmembrane region" description="Helical" evidence="8">
    <location>
        <begin position="239"/>
        <end position="257"/>
    </location>
</feature>
<dbReference type="PANTHER" id="PTHR30472">
    <property type="entry name" value="FERRIC ENTEROBACTIN TRANSPORT SYSTEM PERMEASE PROTEIN"/>
    <property type="match status" value="1"/>
</dbReference>
<organism evidence="9 10">
    <name type="scientific">Calditerrivibrio nitroreducens</name>
    <dbReference type="NCBI Taxonomy" id="477976"/>
    <lineage>
        <taxon>Bacteria</taxon>
        <taxon>Pseudomonadati</taxon>
        <taxon>Deferribacterota</taxon>
        <taxon>Deferribacteres</taxon>
        <taxon>Deferribacterales</taxon>
        <taxon>Calditerrivibrionaceae</taxon>
    </lineage>
</organism>
<name>A0A2J6WH59_9BACT</name>
<feature type="transmembrane region" description="Helical" evidence="8">
    <location>
        <begin position="297"/>
        <end position="315"/>
    </location>
</feature>
<feature type="transmembrane region" description="Helical" evidence="8">
    <location>
        <begin position="182"/>
        <end position="202"/>
    </location>
</feature>